<reference evidence="5" key="1">
    <citation type="journal article" date="2023" name="GigaByte">
        <title>Genome assembly of the bearded iris, Iris pallida Lam.</title>
        <authorList>
            <person name="Bruccoleri R.E."/>
            <person name="Oakeley E.J."/>
            <person name="Faust A.M.E."/>
            <person name="Altorfer M."/>
            <person name="Dessus-Babus S."/>
            <person name="Burckhardt D."/>
            <person name="Oertli M."/>
            <person name="Naumann U."/>
            <person name="Petersen F."/>
            <person name="Wong J."/>
        </authorList>
    </citation>
    <scope>NUCLEOTIDE SEQUENCE</scope>
    <source>
        <strain evidence="5">GSM-AAB239-AS_SAM_17_03QT</strain>
    </source>
</reference>
<feature type="compositionally biased region" description="Polar residues" evidence="3">
    <location>
        <begin position="199"/>
        <end position="222"/>
    </location>
</feature>
<dbReference type="AlphaFoldDB" id="A0AAX6HVM1"/>
<reference evidence="5" key="2">
    <citation type="submission" date="2023-04" db="EMBL/GenBank/DDBJ databases">
        <authorList>
            <person name="Bruccoleri R.E."/>
            <person name="Oakeley E.J."/>
            <person name="Faust A.-M."/>
            <person name="Dessus-Babus S."/>
            <person name="Altorfer M."/>
            <person name="Burckhardt D."/>
            <person name="Oertli M."/>
            <person name="Naumann U."/>
            <person name="Petersen F."/>
            <person name="Wong J."/>
        </authorList>
    </citation>
    <scope>NUCLEOTIDE SEQUENCE</scope>
    <source>
        <strain evidence="5">GSM-AAB239-AS_SAM_17_03QT</strain>
        <tissue evidence="5">Leaf</tissue>
    </source>
</reference>
<keyword evidence="2" id="KW-0863">Zinc-finger</keyword>
<evidence type="ECO:0000259" key="4">
    <source>
        <dbReference type="PROSITE" id="PS50103"/>
    </source>
</evidence>
<organism evidence="5 6">
    <name type="scientific">Iris pallida</name>
    <name type="common">Sweet iris</name>
    <dbReference type="NCBI Taxonomy" id="29817"/>
    <lineage>
        <taxon>Eukaryota</taxon>
        <taxon>Viridiplantae</taxon>
        <taxon>Streptophyta</taxon>
        <taxon>Embryophyta</taxon>
        <taxon>Tracheophyta</taxon>
        <taxon>Spermatophyta</taxon>
        <taxon>Magnoliopsida</taxon>
        <taxon>Liliopsida</taxon>
        <taxon>Asparagales</taxon>
        <taxon>Iridaceae</taxon>
        <taxon>Iridoideae</taxon>
        <taxon>Irideae</taxon>
        <taxon>Iris</taxon>
    </lineage>
</organism>
<evidence type="ECO:0000313" key="5">
    <source>
        <dbReference type="EMBL" id="KAJ6845129.1"/>
    </source>
</evidence>
<dbReference type="GO" id="GO:0008270">
    <property type="term" value="F:zinc ion binding"/>
    <property type="evidence" value="ECO:0007669"/>
    <property type="project" value="UniProtKB-KW"/>
</dbReference>
<feature type="compositionally biased region" description="Low complexity" evidence="3">
    <location>
        <begin position="321"/>
        <end position="333"/>
    </location>
</feature>
<accession>A0AAX6HVM1</accession>
<dbReference type="PROSITE" id="PS50103">
    <property type="entry name" value="ZF_C3H1"/>
    <property type="match status" value="1"/>
</dbReference>
<evidence type="ECO:0000313" key="6">
    <source>
        <dbReference type="Proteomes" id="UP001140949"/>
    </source>
</evidence>
<dbReference type="EMBL" id="JANAVB010006395">
    <property type="protein sequence ID" value="KAJ6845129.1"/>
    <property type="molecule type" value="Genomic_DNA"/>
</dbReference>
<dbReference type="PANTHER" id="PTHR33400">
    <property type="entry name" value="ZINC FINGER CCCH DOMAIN-CONTAINING PROTEIN 6-RELATED"/>
    <property type="match status" value="1"/>
</dbReference>
<dbReference type="InterPro" id="IPR000571">
    <property type="entry name" value="Znf_CCCH"/>
</dbReference>
<name>A0AAX6HVM1_IRIPA</name>
<feature type="region of interest" description="Disordered" evidence="3">
    <location>
        <begin position="162"/>
        <end position="222"/>
    </location>
</feature>
<feature type="compositionally biased region" description="Pro residues" evidence="3">
    <location>
        <begin position="452"/>
        <end position="463"/>
    </location>
</feature>
<feature type="compositionally biased region" description="Polar residues" evidence="3">
    <location>
        <begin position="371"/>
        <end position="381"/>
    </location>
</feature>
<gene>
    <name evidence="5" type="ORF">M6B38_287900</name>
</gene>
<comment type="caution">
    <text evidence="5">The sequence shown here is derived from an EMBL/GenBank/DDBJ whole genome shotgun (WGS) entry which is preliminary data.</text>
</comment>
<evidence type="ECO:0000256" key="3">
    <source>
        <dbReference type="SAM" id="MobiDB-lite"/>
    </source>
</evidence>
<evidence type="ECO:0000256" key="2">
    <source>
        <dbReference type="PROSITE-ProRule" id="PRU00723"/>
    </source>
</evidence>
<keyword evidence="2" id="KW-0862">Zinc</keyword>
<sequence length="636" mass="67099">MVVVAGLKRQRRVSWARDDNLCKVRLFLSEDAPSQSGFGAQDHLQAKATWLLHTAGVVDSDDSLPPGFEKLHKLRPKTETSQIPIIKWQRPPRLAINPEWLVAAGEESQEVAIENQRHLGVLEAVYPRPSSIPPNPAVALGALDATVNDSQTPLIPITATEEEDATEESDAVSVSNCAPVQSQSYPVDGSRQRIAPQDVGSSLRQPPSQPSEGSQIPNVPNAETPSMAAAMVTALAGMAPGAEPDFVAAASAAFTAIVKSSEEGSLVDRDLLIKILSNPGMIERLASEYGGPKQQPKQNPPALATQPVAGTSAGAPPKHGSLPAASQHVAAASAPPPLQHVSLPMASQHVASASAGAQPHRASSLPLPLPRTSQHVASTSAGAPPHHASSLPLPRTSQHVASTPAGAPPHHASSLPLPRTSQHVASTSAGAPPKHASLPLPSQYMASTSVAIPPPPPPPPPPGHTQISAISPLSAPVRHSFQLPNMIRPSTMNTHRPPGQMPTVPPVNAPVVKDANYYKSLIQLHGGEKQEALQFKNGGHQFSSPGSLQHGYHHHNNNMIGSSNMVEAFGRGVQKQTDTRVSKVSRPCVYFNTPRGCRHGAGCLFQHDGSVHRAAFEQQQGAAKRIKLDREIGRSN</sequence>
<dbReference type="GO" id="GO:0003677">
    <property type="term" value="F:DNA binding"/>
    <property type="evidence" value="ECO:0007669"/>
    <property type="project" value="UniProtKB-KW"/>
</dbReference>
<keyword evidence="1" id="KW-0238">DNA-binding</keyword>
<feature type="domain" description="C3H1-type" evidence="4">
    <location>
        <begin position="582"/>
        <end position="610"/>
    </location>
</feature>
<evidence type="ECO:0000256" key="1">
    <source>
        <dbReference type="ARBA" id="ARBA00023125"/>
    </source>
</evidence>
<feature type="region of interest" description="Disordered" evidence="3">
    <location>
        <begin position="289"/>
        <end position="469"/>
    </location>
</feature>
<feature type="compositionally biased region" description="Low complexity" evidence="3">
    <location>
        <begin position="292"/>
        <end position="301"/>
    </location>
</feature>
<protein>
    <submittedName>
        <fullName evidence="5">Zinc finger CCCH domain-containing protein 30</fullName>
    </submittedName>
</protein>
<proteinExistence type="predicted"/>
<dbReference type="PANTHER" id="PTHR33400:SF2">
    <property type="entry name" value="ZINC FINGER CCCH DOMAIN-CONTAINING PROTEIN 6"/>
    <property type="match status" value="1"/>
</dbReference>
<feature type="compositionally biased region" description="Polar residues" evidence="3">
    <location>
        <begin position="172"/>
        <end position="185"/>
    </location>
</feature>
<dbReference type="Proteomes" id="UP001140949">
    <property type="component" value="Unassembled WGS sequence"/>
</dbReference>
<feature type="compositionally biased region" description="Polar residues" evidence="3">
    <location>
        <begin position="419"/>
        <end position="429"/>
    </location>
</feature>
<keyword evidence="6" id="KW-1185">Reference proteome</keyword>
<feature type="zinc finger region" description="C3H1-type" evidence="2">
    <location>
        <begin position="582"/>
        <end position="610"/>
    </location>
</feature>
<keyword evidence="2" id="KW-0479">Metal-binding</keyword>